<dbReference type="EMBL" id="JAAAIL010000009">
    <property type="protein sequence ID" value="KAG0281722.1"/>
    <property type="molecule type" value="Genomic_DNA"/>
</dbReference>
<sequence length="120" mass="12212">MARSFFIRSSSILLFITLVALPILHPQFHVYGAPIPVHALARVPAPIPAAAAAVAIEAVSLPSIEDPAYSHIEKRQLLGSLIGGSPSFRNGGGNAVAGGAEQPDVDGVVPGGNTANVGAR</sequence>
<keyword evidence="4" id="KW-1185">Reference proteome</keyword>
<evidence type="ECO:0000256" key="1">
    <source>
        <dbReference type="SAM" id="MobiDB-lite"/>
    </source>
</evidence>
<evidence type="ECO:0000313" key="4">
    <source>
        <dbReference type="Proteomes" id="UP001194580"/>
    </source>
</evidence>
<proteinExistence type="predicted"/>
<reference evidence="3" key="1">
    <citation type="journal article" date="2020" name="Fungal Divers.">
        <title>Resolving the Mortierellaceae phylogeny through synthesis of multi-gene phylogenetics and phylogenomics.</title>
        <authorList>
            <person name="Vandepol N."/>
            <person name="Liber J."/>
            <person name="Desiro A."/>
            <person name="Na H."/>
            <person name="Kennedy M."/>
            <person name="Barry K."/>
            <person name="Grigoriev I.V."/>
            <person name="Miller A.N."/>
            <person name="O'Donnell K."/>
            <person name="Stajich J.E."/>
            <person name="Bonito G."/>
        </authorList>
    </citation>
    <scope>NUCLEOTIDE SEQUENCE</scope>
    <source>
        <strain evidence="3">NRRL 28262</strain>
    </source>
</reference>
<dbReference type="Proteomes" id="UP001194580">
    <property type="component" value="Unassembled WGS sequence"/>
</dbReference>
<protein>
    <submittedName>
        <fullName evidence="3">Uncharacterized protein</fullName>
    </submittedName>
</protein>
<comment type="caution">
    <text evidence="3">The sequence shown here is derived from an EMBL/GenBank/DDBJ whole genome shotgun (WGS) entry which is preliminary data.</text>
</comment>
<dbReference type="AlphaFoldDB" id="A0AAD4DM37"/>
<evidence type="ECO:0000313" key="3">
    <source>
        <dbReference type="EMBL" id="KAG0281722.1"/>
    </source>
</evidence>
<feature type="region of interest" description="Disordered" evidence="1">
    <location>
        <begin position="92"/>
        <end position="120"/>
    </location>
</feature>
<feature type="signal peptide" evidence="2">
    <location>
        <begin position="1"/>
        <end position="26"/>
    </location>
</feature>
<keyword evidence="2" id="KW-0732">Signal</keyword>
<feature type="chain" id="PRO_5042051965" evidence="2">
    <location>
        <begin position="27"/>
        <end position="120"/>
    </location>
</feature>
<name>A0AAD4DM37_9FUNG</name>
<evidence type="ECO:0000256" key="2">
    <source>
        <dbReference type="SAM" id="SignalP"/>
    </source>
</evidence>
<gene>
    <name evidence="3" type="ORF">BGZ95_011640</name>
</gene>
<accession>A0AAD4DM37</accession>
<organism evidence="3 4">
    <name type="scientific">Linnemannia exigua</name>
    <dbReference type="NCBI Taxonomy" id="604196"/>
    <lineage>
        <taxon>Eukaryota</taxon>
        <taxon>Fungi</taxon>
        <taxon>Fungi incertae sedis</taxon>
        <taxon>Mucoromycota</taxon>
        <taxon>Mortierellomycotina</taxon>
        <taxon>Mortierellomycetes</taxon>
        <taxon>Mortierellales</taxon>
        <taxon>Mortierellaceae</taxon>
        <taxon>Linnemannia</taxon>
    </lineage>
</organism>